<dbReference type="EMBL" id="CAXAMM010040696">
    <property type="protein sequence ID" value="CAK9094867.1"/>
    <property type="molecule type" value="Genomic_DNA"/>
</dbReference>
<evidence type="ECO:0000256" key="1">
    <source>
        <dbReference type="SAM" id="MobiDB-lite"/>
    </source>
</evidence>
<comment type="caution">
    <text evidence="2">The sequence shown here is derived from an EMBL/GenBank/DDBJ whole genome shotgun (WGS) entry which is preliminary data.</text>
</comment>
<dbReference type="InterPro" id="IPR011989">
    <property type="entry name" value="ARM-like"/>
</dbReference>
<reference evidence="2 3" key="1">
    <citation type="submission" date="2024-02" db="EMBL/GenBank/DDBJ databases">
        <authorList>
            <person name="Chen Y."/>
            <person name="Shah S."/>
            <person name="Dougan E. K."/>
            <person name="Thang M."/>
            <person name="Chan C."/>
        </authorList>
    </citation>
    <scope>NUCLEOTIDE SEQUENCE [LARGE SCALE GENOMIC DNA]</scope>
</reference>
<dbReference type="Pfam" id="PF20168">
    <property type="entry name" value="PDS5"/>
    <property type="match status" value="1"/>
</dbReference>
<organism evidence="2 3">
    <name type="scientific">Durusdinium trenchii</name>
    <dbReference type="NCBI Taxonomy" id="1381693"/>
    <lineage>
        <taxon>Eukaryota</taxon>
        <taxon>Sar</taxon>
        <taxon>Alveolata</taxon>
        <taxon>Dinophyceae</taxon>
        <taxon>Suessiales</taxon>
        <taxon>Symbiodiniaceae</taxon>
        <taxon>Durusdinium</taxon>
    </lineage>
</organism>
<evidence type="ECO:0000313" key="2">
    <source>
        <dbReference type="EMBL" id="CAK9094867.1"/>
    </source>
</evidence>
<protein>
    <submittedName>
        <fullName evidence="2">Uncharacterized protein</fullName>
    </submittedName>
</protein>
<feature type="compositionally biased region" description="Acidic residues" evidence="1">
    <location>
        <begin position="1"/>
        <end position="12"/>
    </location>
</feature>
<evidence type="ECO:0000313" key="3">
    <source>
        <dbReference type="Proteomes" id="UP001642464"/>
    </source>
</evidence>
<proteinExistence type="predicted"/>
<dbReference type="Gene3D" id="1.25.10.10">
    <property type="entry name" value="Leucine-rich Repeat Variant"/>
    <property type="match status" value="1"/>
</dbReference>
<feature type="region of interest" description="Disordered" evidence="1">
    <location>
        <begin position="1"/>
        <end position="20"/>
    </location>
</feature>
<dbReference type="SUPFAM" id="SSF48371">
    <property type="entry name" value="ARM repeat"/>
    <property type="match status" value="1"/>
</dbReference>
<keyword evidence="3" id="KW-1185">Reference proteome</keyword>
<gene>
    <name evidence="2" type="ORF">SCF082_LOCUS44575</name>
</gene>
<accession>A0ABP0R6Z7</accession>
<sequence>MEAASDAEEPASEEAKDVPVEPTVVDLSTVTVEDLPLLMKAVAALALVDMQTMAKEDPELLADAVKPFITSHKWKLRRAAWRILGATGLAWASFLRAVEHVDSGVRRDAIVGLRFWMVPAEHEQEVCKIIAGLLEDSESEVRMAAMDVMQDMIPGDEEARAALFQMLLLRLEDTDSDIRVQALNLLSLYFQHGFMEISAAIEVAHVTFKMVESDVAAETQLRRVCAHVLGQLAVLGCDAARGYVYKLQANADAEVRMAAYDALGAVNKGSKDTNAFLRKRYQGELAGPKEMSEEHIVELHNCMTRASFGTDSWRKILQKAEEEDMEPTEAAAQCFRHFPASGRRSLLRSLTPKTSEVSLGSFPADFCSEAEIKVARHLAQCLAEPSQLPVPAVEKRKPRWKEMFEGLR</sequence>
<dbReference type="InterPro" id="IPR016024">
    <property type="entry name" value="ARM-type_fold"/>
</dbReference>
<name>A0ABP0R6Z7_9DINO</name>
<dbReference type="Proteomes" id="UP001642464">
    <property type="component" value="Unassembled WGS sequence"/>
</dbReference>